<dbReference type="GO" id="GO:0008168">
    <property type="term" value="F:methyltransferase activity"/>
    <property type="evidence" value="ECO:0007669"/>
    <property type="project" value="UniProtKB-KW"/>
</dbReference>
<dbReference type="EMBL" id="JBHTAI010000002">
    <property type="protein sequence ID" value="MFC7147697.1"/>
    <property type="molecule type" value="Genomic_DNA"/>
</dbReference>
<proteinExistence type="predicted"/>
<dbReference type="RefSeq" id="WP_378048214.1">
    <property type="nucleotide sequence ID" value="NZ_JBHMDN010000016.1"/>
</dbReference>
<dbReference type="CDD" id="cd02440">
    <property type="entry name" value="AdoMet_MTases"/>
    <property type="match status" value="1"/>
</dbReference>
<dbReference type="Pfam" id="PF08241">
    <property type="entry name" value="Methyltransf_11"/>
    <property type="match status" value="1"/>
</dbReference>
<keyword evidence="3" id="KW-0949">S-adenosyl-L-methionine</keyword>
<name>A0ABW2F3E4_9BACL</name>
<evidence type="ECO:0000256" key="2">
    <source>
        <dbReference type="ARBA" id="ARBA00022679"/>
    </source>
</evidence>
<evidence type="ECO:0000313" key="6">
    <source>
        <dbReference type="Proteomes" id="UP001596378"/>
    </source>
</evidence>
<dbReference type="EC" id="2.1.1.-" evidence="5"/>
<dbReference type="GO" id="GO:0032259">
    <property type="term" value="P:methylation"/>
    <property type="evidence" value="ECO:0007669"/>
    <property type="project" value="UniProtKB-KW"/>
</dbReference>
<dbReference type="Proteomes" id="UP001596378">
    <property type="component" value="Unassembled WGS sequence"/>
</dbReference>
<evidence type="ECO:0000259" key="4">
    <source>
        <dbReference type="Pfam" id="PF08241"/>
    </source>
</evidence>
<dbReference type="InterPro" id="IPR029063">
    <property type="entry name" value="SAM-dependent_MTases_sf"/>
</dbReference>
<dbReference type="SUPFAM" id="SSF53335">
    <property type="entry name" value="S-adenosyl-L-methionine-dependent methyltransferases"/>
    <property type="match status" value="1"/>
</dbReference>
<dbReference type="PANTHER" id="PTHR43464">
    <property type="entry name" value="METHYLTRANSFERASE"/>
    <property type="match status" value="1"/>
</dbReference>
<evidence type="ECO:0000256" key="1">
    <source>
        <dbReference type="ARBA" id="ARBA00022603"/>
    </source>
</evidence>
<dbReference type="PANTHER" id="PTHR43464:SF19">
    <property type="entry name" value="UBIQUINONE BIOSYNTHESIS O-METHYLTRANSFERASE, MITOCHONDRIAL"/>
    <property type="match status" value="1"/>
</dbReference>
<reference evidence="6" key="1">
    <citation type="journal article" date="2019" name="Int. J. Syst. Evol. Microbiol.">
        <title>The Global Catalogue of Microorganisms (GCM) 10K type strain sequencing project: providing services to taxonomists for standard genome sequencing and annotation.</title>
        <authorList>
            <consortium name="The Broad Institute Genomics Platform"/>
            <consortium name="The Broad Institute Genome Sequencing Center for Infectious Disease"/>
            <person name="Wu L."/>
            <person name="Ma J."/>
        </authorList>
    </citation>
    <scope>NUCLEOTIDE SEQUENCE [LARGE SCALE GENOMIC DNA]</scope>
    <source>
        <strain evidence="6">KCTC 12907</strain>
    </source>
</reference>
<dbReference type="InterPro" id="IPR013216">
    <property type="entry name" value="Methyltransf_11"/>
</dbReference>
<sequence length="258" mass="29472">MQLKEISRYWTSGAAAYDKVVRSQIRSRRTVRMWEALLREGLGARPGQKVLDVGTGPGFFSLLLARMGHRPTAVDASPGMVETAARNFKEAGADVRVYEGDAANLPREEDDTYDAVVCRDVVWTLPDPVGAYREWFRVLKPGGRLVVFDGNYLFELPSGWKYRLWYALAWTLILLTERRARRRSDETEPSLKELPFVRVLRPEADEATLRGIGYHVEEIRRNYMSGYKRTLQHLKYGHLTGVRFRIIASKPGGTDLTH</sequence>
<feature type="domain" description="Methyltransferase type 11" evidence="4">
    <location>
        <begin position="51"/>
        <end position="147"/>
    </location>
</feature>
<accession>A0ABW2F3E4</accession>
<evidence type="ECO:0000256" key="3">
    <source>
        <dbReference type="ARBA" id="ARBA00022691"/>
    </source>
</evidence>
<keyword evidence="1 5" id="KW-0489">Methyltransferase</keyword>
<organism evidence="5 6">
    <name type="scientific">Cohnella cellulosilytica</name>
    <dbReference type="NCBI Taxonomy" id="986710"/>
    <lineage>
        <taxon>Bacteria</taxon>
        <taxon>Bacillati</taxon>
        <taxon>Bacillota</taxon>
        <taxon>Bacilli</taxon>
        <taxon>Bacillales</taxon>
        <taxon>Paenibacillaceae</taxon>
        <taxon>Cohnella</taxon>
    </lineage>
</organism>
<protein>
    <submittedName>
        <fullName evidence="5">Class I SAM-dependent methyltransferase</fullName>
        <ecNumber evidence="5">2.1.1.-</ecNumber>
    </submittedName>
</protein>
<evidence type="ECO:0000313" key="5">
    <source>
        <dbReference type="EMBL" id="MFC7147697.1"/>
    </source>
</evidence>
<comment type="caution">
    <text evidence="5">The sequence shown here is derived from an EMBL/GenBank/DDBJ whole genome shotgun (WGS) entry which is preliminary data.</text>
</comment>
<keyword evidence="2 5" id="KW-0808">Transferase</keyword>
<dbReference type="Gene3D" id="3.40.50.150">
    <property type="entry name" value="Vaccinia Virus protein VP39"/>
    <property type="match status" value="1"/>
</dbReference>
<keyword evidence="6" id="KW-1185">Reference proteome</keyword>
<gene>
    <name evidence="5" type="ORF">ACFQMJ_04025</name>
</gene>